<evidence type="ECO:0000259" key="3">
    <source>
        <dbReference type="PROSITE" id="PS51832"/>
    </source>
</evidence>
<dbReference type="SUPFAM" id="SSF52172">
    <property type="entry name" value="CheY-like"/>
    <property type="match status" value="1"/>
</dbReference>
<dbReference type="CDD" id="cd00077">
    <property type="entry name" value="HDc"/>
    <property type="match status" value="1"/>
</dbReference>
<dbReference type="InterPro" id="IPR011006">
    <property type="entry name" value="CheY-like_superfamily"/>
</dbReference>
<feature type="domain" description="Response regulatory" evidence="2">
    <location>
        <begin position="5"/>
        <end position="120"/>
    </location>
</feature>
<dbReference type="Gene3D" id="3.40.50.2300">
    <property type="match status" value="1"/>
</dbReference>
<dbReference type="SMART" id="SM00448">
    <property type="entry name" value="REC"/>
    <property type="match status" value="1"/>
</dbReference>
<feature type="domain" description="HD-GYP" evidence="3">
    <location>
        <begin position="128"/>
        <end position="325"/>
    </location>
</feature>
<dbReference type="AlphaFoldDB" id="A0A6M0JUG7"/>
<sequence>MSSDPLLIVDDDPQNLALMRQILAAHHRLVFARSGTEALAAATKCWPALILLDIQMPDMDGYAVCRALKADPQTAAIPVIFVTALSEVGDEAAGFAAGAVDYIVKPLSAPIVQARVETHLSLVQTSRLEQSYRDALAMLGTAGHFNDTDTGMHIWRMGAYAREVARSIGWNPAACDELYYAAPMHDMGKIGIPGEILRKPGKLDAREWTVMKEHARIGHGILSKSDAPVFKLAAEIALHHHEKWDGSGYPDGLLGTAIPECARIVAIADVFDALTMKRPYKEAWSVERALATMRESSGSHFEPRLLECFCEILPQILIVKADWDEREAAGDSSDGSVLAQLASTI</sequence>
<dbReference type="InterPro" id="IPR003607">
    <property type="entry name" value="HD/PDEase_dom"/>
</dbReference>
<dbReference type="SUPFAM" id="SSF109604">
    <property type="entry name" value="HD-domain/PDEase-like"/>
    <property type="match status" value="1"/>
</dbReference>
<evidence type="ECO:0000313" key="5">
    <source>
        <dbReference type="Proteomes" id="UP000483379"/>
    </source>
</evidence>
<keyword evidence="5" id="KW-1185">Reference proteome</keyword>
<evidence type="ECO:0000313" key="4">
    <source>
        <dbReference type="EMBL" id="NEV60799.1"/>
    </source>
</evidence>
<organism evidence="4 5">
    <name type="scientific">Thiorhodococcus minor</name>
    <dbReference type="NCBI Taxonomy" id="57489"/>
    <lineage>
        <taxon>Bacteria</taxon>
        <taxon>Pseudomonadati</taxon>
        <taxon>Pseudomonadota</taxon>
        <taxon>Gammaproteobacteria</taxon>
        <taxon>Chromatiales</taxon>
        <taxon>Chromatiaceae</taxon>
        <taxon>Thiorhodococcus</taxon>
    </lineage>
</organism>
<dbReference type="PANTHER" id="PTHR45228">
    <property type="entry name" value="CYCLIC DI-GMP PHOSPHODIESTERASE TM_0186-RELATED"/>
    <property type="match status" value="1"/>
</dbReference>
<evidence type="ECO:0000259" key="2">
    <source>
        <dbReference type="PROSITE" id="PS50110"/>
    </source>
</evidence>
<evidence type="ECO:0000256" key="1">
    <source>
        <dbReference type="PROSITE-ProRule" id="PRU00169"/>
    </source>
</evidence>
<dbReference type="Pfam" id="PF13487">
    <property type="entry name" value="HD_5"/>
    <property type="match status" value="1"/>
</dbReference>
<dbReference type="EMBL" id="JAAIJQ010000005">
    <property type="protein sequence ID" value="NEV60799.1"/>
    <property type="molecule type" value="Genomic_DNA"/>
</dbReference>
<dbReference type="PANTHER" id="PTHR45228:SF5">
    <property type="entry name" value="CYCLIC DI-GMP PHOSPHODIESTERASE VC_1348-RELATED"/>
    <property type="match status" value="1"/>
</dbReference>
<protein>
    <submittedName>
        <fullName evidence="4">Response regulator</fullName>
    </submittedName>
</protein>
<dbReference type="GO" id="GO:0008081">
    <property type="term" value="F:phosphoric diester hydrolase activity"/>
    <property type="evidence" value="ECO:0007669"/>
    <property type="project" value="UniProtKB-ARBA"/>
</dbReference>
<dbReference type="PROSITE" id="PS50110">
    <property type="entry name" value="RESPONSE_REGULATORY"/>
    <property type="match status" value="1"/>
</dbReference>
<dbReference type="PROSITE" id="PS51832">
    <property type="entry name" value="HD_GYP"/>
    <property type="match status" value="1"/>
</dbReference>
<keyword evidence="1" id="KW-0597">Phosphoprotein</keyword>
<dbReference type="RefSeq" id="WP_164450847.1">
    <property type="nucleotide sequence ID" value="NZ_JAAIJQ010000005.1"/>
</dbReference>
<dbReference type="Proteomes" id="UP000483379">
    <property type="component" value="Unassembled WGS sequence"/>
</dbReference>
<gene>
    <name evidence="4" type="ORF">G3446_02630</name>
</gene>
<dbReference type="Pfam" id="PF00072">
    <property type="entry name" value="Response_reg"/>
    <property type="match status" value="1"/>
</dbReference>
<dbReference type="InterPro" id="IPR001789">
    <property type="entry name" value="Sig_transdc_resp-reg_receiver"/>
</dbReference>
<dbReference type="GO" id="GO:0000160">
    <property type="term" value="P:phosphorelay signal transduction system"/>
    <property type="evidence" value="ECO:0007669"/>
    <property type="project" value="InterPro"/>
</dbReference>
<dbReference type="Gene3D" id="1.10.3210.10">
    <property type="entry name" value="Hypothetical protein af1432"/>
    <property type="match status" value="1"/>
</dbReference>
<proteinExistence type="predicted"/>
<comment type="caution">
    <text evidence="4">The sequence shown here is derived from an EMBL/GenBank/DDBJ whole genome shotgun (WGS) entry which is preliminary data.</text>
</comment>
<dbReference type="InterPro" id="IPR052020">
    <property type="entry name" value="Cyclic_di-GMP/3'3'-cGAMP_PDE"/>
</dbReference>
<dbReference type="InterPro" id="IPR037522">
    <property type="entry name" value="HD_GYP_dom"/>
</dbReference>
<accession>A0A6M0JUG7</accession>
<name>A0A6M0JUG7_9GAMM</name>
<dbReference type="SMART" id="SM00471">
    <property type="entry name" value="HDc"/>
    <property type="match status" value="1"/>
</dbReference>
<feature type="modified residue" description="4-aspartylphosphate" evidence="1">
    <location>
        <position position="53"/>
    </location>
</feature>
<reference evidence="4 5" key="1">
    <citation type="submission" date="2020-02" db="EMBL/GenBank/DDBJ databases">
        <title>Genome sequences of Thiorhodococcus mannitoliphagus and Thiorhodococcus minor, purple sulfur photosynthetic bacteria in the gammaproteobacterial family, Chromatiaceae.</title>
        <authorList>
            <person name="Aviles F.A."/>
            <person name="Meyer T.E."/>
            <person name="Kyndt J.A."/>
        </authorList>
    </citation>
    <scope>NUCLEOTIDE SEQUENCE [LARGE SCALE GENOMIC DNA]</scope>
    <source>
        <strain evidence="4 5">DSM 11518</strain>
    </source>
</reference>